<gene>
    <name evidence="1" type="ORF">EVAR_83293_1</name>
</gene>
<dbReference type="EMBL" id="BGZK01000764">
    <property type="protein sequence ID" value="GBP59574.1"/>
    <property type="molecule type" value="Genomic_DNA"/>
</dbReference>
<dbReference type="PANTHER" id="PTHR47027:SF20">
    <property type="entry name" value="REVERSE TRANSCRIPTASE-LIKE PROTEIN WITH RNA-DIRECTED DNA POLYMERASE DOMAIN"/>
    <property type="match status" value="1"/>
</dbReference>
<comment type="caution">
    <text evidence="1">The sequence shown here is derived from an EMBL/GenBank/DDBJ whole genome shotgun (WGS) entry which is preliminary data.</text>
</comment>
<evidence type="ECO:0000313" key="2">
    <source>
        <dbReference type="Proteomes" id="UP000299102"/>
    </source>
</evidence>
<protein>
    <recommendedName>
        <fullName evidence="3">Reverse transcriptase domain-containing protein</fullName>
    </recommendedName>
</protein>
<dbReference type="OrthoDB" id="410104at2759"/>
<name>A0A4C1XB04_EUMVA</name>
<sequence>MWGRGYNRMCDRLRNRKRYKDEGIHYTSMPAQLRALVVRARTAATRRKRRRARGERVRGRVPACDIRNNVSGRADNGHHRLGYGQRRRKAWAVWATAHGLAMQRASRLTAKTRHRLISTNIWEALKEQGIEQKYIRLIRNVQNQLGVHSARKDRDSFEVKRSKTRRSSLRSFLCCFRNGLPKARMGKSGLNIDGSTLTHLRFADDYCVIRKTPEDLNIMLNDLASESAKVGLQLNPEKLK</sequence>
<reference evidence="1 2" key="1">
    <citation type="journal article" date="2019" name="Commun. Biol.">
        <title>The bagworm genome reveals a unique fibroin gene that provides high tensile strength.</title>
        <authorList>
            <person name="Kono N."/>
            <person name="Nakamura H."/>
            <person name="Ohtoshi R."/>
            <person name="Tomita M."/>
            <person name="Numata K."/>
            <person name="Arakawa K."/>
        </authorList>
    </citation>
    <scope>NUCLEOTIDE SEQUENCE [LARGE SCALE GENOMIC DNA]</scope>
</reference>
<evidence type="ECO:0008006" key="3">
    <source>
        <dbReference type="Google" id="ProtNLM"/>
    </source>
</evidence>
<keyword evidence="2" id="KW-1185">Reference proteome</keyword>
<organism evidence="1 2">
    <name type="scientific">Eumeta variegata</name>
    <name type="common">Bagworm moth</name>
    <name type="synonym">Eumeta japonica</name>
    <dbReference type="NCBI Taxonomy" id="151549"/>
    <lineage>
        <taxon>Eukaryota</taxon>
        <taxon>Metazoa</taxon>
        <taxon>Ecdysozoa</taxon>
        <taxon>Arthropoda</taxon>
        <taxon>Hexapoda</taxon>
        <taxon>Insecta</taxon>
        <taxon>Pterygota</taxon>
        <taxon>Neoptera</taxon>
        <taxon>Endopterygota</taxon>
        <taxon>Lepidoptera</taxon>
        <taxon>Glossata</taxon>
        <taxon>Ditrysia</taxon>
        <taxon>Tineoidea</taxon>
        <taxon>Psychidae</taxon>
        <taxon>Oiketicinae</taxon>
        <taxon>Eumeta</taxon>
    </lineage>
</organism>
<accession>A0A4C1XB04</accession>
<dbReference type="Proteomes" id="UP000299102">
    <property type="component" value="Unassembled WGS sequence"/>
</dbReference>
<evidence type="ECO:0000313" key="1">
    <source>
        <dbReference type="EMBL" id="GBP59574.1"/>
    </source>
</evidence>
<dbReference type="PANTHER" id="PTHR47027">
    <property type="entry name" value="REVERSE TRANSCRIPTASE DOMAIN-CONTAINING PROTEIN"/>
    <property type="match status" value="1"/>
</dbReference>
<proteinExistence type="predicted"/>
<dbReference type="AlphaFoldDB" id="A0A4C1XB04"/>